<evidence type="ECO:0000256" key="1">
    <source>
        <dbReference type="ARBA" id="ARBA00005290"/>
    </source>
</evidence>
<dbReference type="InterPro" id="IPR004130">
    <property type="entry name" value="Gpn"/>
</dbReference>
<organism evidence="8">
    <name type="scientific">Palpitomonas bilix</name>
    <dbReference type="NCBI Taxonomy" id="652834"/>
    <lineage>
        <taxon>Eukaryota</taxon>
        <taxon>Eukaryota incertae sedis</taxon>
    </lineage>
</organism>
<dbReference type="FunFam" id="3.40.50.300:FF:000552">
    <property type="entry name" value="GPN-loop GTPase 3"/>
    <property type="match status" value="1"/>
</dbReference>
<evidence type="ECO:0000313" key="7">
    <source>
        <dbReference type="EMBL" id="CAE0238164.1"/>
    </source>
</evidence>
<evidence type="ECO:0000256" key="6">
    <source>
        <dbReference type="RuleBase" id="RU365059"/>
    </source>
</evidence>
<evidence type="ECO:0000256" key="5">
    <source>
        <dbReference type="ARBA" id="ARBA00023134"/>
    </source>
</evidence>
<proteinExistence type="inferred from homology"/>
<dbReference type="InterPro" id="IPR027417">
    <property type="entry name" value="P-loop_NTPase"/>
</dbReference>
<reference evidence="8" key="1">
    <citation type="submission" date="2021-01" db="EMBL/GenBank/DDBJ databases">
        <authorList>
            <person name="Corre E."/>
            <person name="Pelletier E."/>
            <person name="Niang G."/>
            <person name="Scheremetjew M."/>
            <person name="Finn R."/>
            <person name="Kale V."/>
            <person name="Holt S."/>
            <person name="Cochrane G."/>
            <person name="Meng A."/>
            <person name="Brown T."/>
            <person name="Cohen L."/>
        </authorList>
    </citation>
    <scope>NUCLEOTIDE SEQUENCE</scope>
    <source>
        <strain evidence="8">NIES-2562</strain>
    </source>
</reference>
<dbReference type="PANTHER" id="PTHR21231:SF7">
    <property type="entry name" value="GPN-LOOP GTPASE 3"/>
    <property type="match status" value="1"/>
</dbReference>
<keyword evidence="4 6" id="KW-0378">Hydrolase</keyword>
<dbReference type="EMBL" id="HBIB01000481">
    <property type="protein sequence ID" value="CAE0238166.1"/>
    <property type="molecule type" value="Transcribed_RNA"/>
</dbReference>
<name>A0A7S3CUZ9_9EUKA</name>
<dbReference type="GO" id="GO:0003924">
    <property type="term" value="F:GTPase activity"/>
    <property type="evidence" value="ECO:0007669"/>
    <property type="project" value="TreeGrafter"/>
</dbReference>
<evidence type="ECO:0000256" key="2">
    <source>
        <dbReference type="ARBA" id="ARBA00014587"/>
    </source>
</evidence>
<comment type="function">
    <text evidence="6">Small GTPase required for proper nuclear import of RNA polymerase II and III (RNAPII and RNAPIII). May act at an RNAP assembly step prior to nuclear import.</text>
</comment>
<comment type="subunit">
    <text evidence="6">Binds to RNA polymerase II (RNAPII).</text>
</comment>
<evidence type="ECO:0000256" key="4">
    <source>
        <dbReference type="ARBA" id="ARBA00022801"/>
    </source>
</evidence>
<evidence type="ECO:0000256" key="3">
    <source>
        <dbReference type="ARBA" id="ARBA00022741"/>
    </source>
</evidence>
<dbReference type="PANTHER" id="PTHR21231">
    <property type="entry name" value="XPA-BINDING PROTEIN 1-RELATED"/>
    <property type="match status" value="1"/>
</dbReference>
<protein>
    <recommendedName>
        <fullName evidence="2 6">GPN-loop GTPase 3</fullName>
    </recommendedName>
</protein>
<evidence type="ECO:0000313" key="8">
    <source>
        <dbReference type="EMBL" id="CAE0238166.1"/>
    </source>
</evidence>
<sequence>MGRFAQLVLGPAGSGKSTYVAAVANHLKTVGRTAHCVNFDPAAEDFKYDVSIDVRDCVSLDDVVEELDLGPNGGLLYAMEYLSENTEWLQEEIGDYDDDYLIIDCPGQIEIYSHSNVLKNIMDSITNWGFRVCAVYLLDAQFLQDSPRFIAGALSCLSTMVHLEVPHINVLSKMDLIPKKESREVDKFLDGDMEGVVADLDKSMGKRYYSLNQAIGQLLEEYNIVGFVPLDLSDDESIGYLLAHIDNALQFHEDQEVKDSEFDIE</sequence>
<comment type="similarity">
    <text evidence="1 6">Belongs to the GPN-loop GTPase family.</text>
</comment>
<accession>A0A7S3CUZ9</accession>
<dbReference type="Pfam" id="PF03029">
    <property type="entry name" value="ATP_bind_1"/>
    <property type="match status" value="1"/>
</dbReference>
<keyword evidence="5 6" id="KW-0342">GTP-binding</keyword>
<dbReference type="CDD" id="cd17872">
    <property type="entry name" value="GPN3"/>
    <property type="match status" value="1"/>
</dbReference>
<keyword evidence="3 6" id="KW-0547">Nucleotide-binding</keyword>
<dbReference type="AlphaFoldDB" id="A0A7S3CUZ9"/>
<dbReference type="InterPro" id="IPR030228">
    <property type="entry name" value="Gpn3"/>
</dbReference>
<dbReference type="SUPFAM" id="SSF52540">
    <property type="entry name" value="P-loop containing nucleoside triphosphate hydrolases"/>
    <property type="match status" value="1"/>
</dbReference>
<gene>
    <name evidence="7" type="ORF">PBIL07802_LOCUS305</name>
    <name evidence="8" type="ORF">PBIL07802_LOCUS307</name>
</gene>
<dbReference type="GO" id="GO:0005525">
    <property type="term" value="F:GTP binding"/>
    <property type="evidence" value="ECO:0007669"/>
    <property type="project" value="UniProtKB-KW"/>
</dbReference>
<dbReference type="Gene3D" id="3.40.50.300">
    <property type="entry name" value="P-loop containing nucleotide triphosphate hydrolases"/>
    <property type="match status" value="1"/>
</dbReference>
<dbReference type="EMBL" id="HBIB01000479">
    <property type="protein sequence ID" value="CAE0238164.1"/>
    <property type="molecule type" value="Transcribed_RNA"/>
</dbReference>